<evidence type="ECO:0000256" key="8">
    <source>
        <dbReference type="ARBA" id="ARBA00023136"/>
    </source>
</evidence>
<dbReference type="FunFam" id="1.10.3860.10:FF:000001">
    <property type="entry name" value="C4-dicarboxylate transport protein"/>
    <property type="match status" value="1"/>
</dbReference>
<evidence type="ECO:0000256" key="4">
    <source>
        <dbReference type="ARBA" id="ARBA00022475"/>
    </source>
</evidence>
<comment type="function">
    <text evidence="9">Responsible for the transport of dicarboxylates such as succinate, fumarate, and malate across the membrane.</text>
</comment>
<dbReference type="Gene3D" id="1.10.3860.10">
    <property type="entry name" value="Sodium:dicarboxylate symporter"/>
    <property type="match status" value="1"/>
</dbReference>
<keyword evidence="4 9" id="KW-1003">Cell membrane</keyword>
<keyword evidence="7 9" id="KW-1133">Transmembrane helix</keyword>
<evidence type="ECO:0000313" key="11">
    <source>
        <dbReference type="Proteomes" id="UP000254925"/>
    </source>
</evidence>
<dbReference type="HAMAP" id="MF_01300">
    <property type="entry name" value="C4_dicarb_transport"/>
    <property type="match status" value="1"/>
</dbReference>
<dbReference type="SUPFAM" id="SSF118215">
    <property type="entry name" value="Proton glutamate symport protein"/>
    <property type="match status" value="1"/>
</dbReference>
<keyword evidence="6 9" id="KW-0769">Symport</keyword>
<dbReference type="GO" id="GO:0070778">
    <property type="term" value="P:L-aspartate transmembrane transport"/>
    <property type="evidence" value="ECO:0007669"/>
    <property type="project" value="TreeGrafter"/>
</dbReference>
<feature type="transmembrane region" description="Helical" evidence="9">
    <location>
        <begin position="61"/>
        <end position="81"/>
    </location>
</feature>
<dbReference type="GO" id="GO:0015141">
    <property type="term" value="F:succinate transmembrane transporter activity"/>
    <property type="evidence" value="ECO:0007669"/>
    <property type="project" value="TreeGrafter"/>
</dbReference>
<evidence type="ECO:0000256" key="3">
    <source>
        <dbReference type="ARBA" id="ARBA00022448"/>
    </source>
</evidence>
<dbReference type="GO" id="GO:0005886">
    <property type="term" value="C:plasma membrane"/>
    <property type="evidence" value="ECO:0007669"/>
    <property type="project" value="UniProtKB-SubCell"/>
</dbReference>
<dbReference type="PANTHER" id="PTHR42865">
    <property type="entry name" value="PROTON/GLUTAMATE-ASPARTATE SYMPORTER"/>
    <property type="match status" value="1"/>
</dbReference>
<keyword evidence="8 9" id="KW-0472">Membrane</keyword>
<feature type="transmembrane region" description="Helical" evidence="9">
    <location>
        <begin position="233"/>
        <end position="255"/>
    </location>
</feature>
<dbReference type="InterPro" id="IPR023954">
    <property type="entry name" value="C4_dicarb_transport"/>
</dbReference>
<reference evidence="10 11" key="1">
    <citation type="submission" date="2018-07" db="EMBL/GenBank/DDBJ databases">
        <title>Genomic Encyclopedia of Type Strains, Phase IV (KMG-IV): sequencing the most valuable type-strain genomes for metagenomic binning, comparative biology and taxonomic classification.</title>
        <authorList>
            <person name="Goeker M."/>
        </authorList>
    </citation>
    <scope>NUCLEOTIDE SEQUENCE [LARGE SCALE GENOMIC DNA]</scope>
    <source>
        <strain evidence="10 11">DSM 14364</strain>
    </source>
</reference>
<evidence type="ECO:0000256" key="6">
    <source>
        <dbReference type="ARBA" id="ARBA00022847"/>
    </source>
</evidence>
<comment type="caution">
    <text evidence="10">The sequence shown here is derived from an EMBL/GenBank/DDBJ whole genome shotgun (WGS) entry which is preliminary data.</text>
</comment>
<keyword evidence="5 9" id="KW-0812">Transmembrane</keyword>
<keyword evidence="11" id="KW-1185">Reference proteome</keyword>
<dbReference type="InterPro" id="IPR018107">
    <property type="entry name" value="Na-dicarboxylate_symporter_CS"/>
</dbReference>
<name>A0A370HGI6_9HYPH</name>
<dbReference type="AlphaFoldDB" id="A0A370HGI6"/>
<proteinExistence type="inferred from homology"/>
<dbReference type="GO" id="GO:0015366">
    <property type="term" value="F:malate:proton symporter activity"/>
    <property type="evidence" value="ECO:0007669"/>
    <property type="project" value="TreeGrafter"/>
</dbReference>
<evidence type="ECO:0000256" key="1">
    <source>
        <dbReference type="ARBA" id="ARBA00004429"/>
    </source>
</evidence>
<evidence type="ECO:0000256" key="9">
    <source>
        <dbReference type="HAMAP-Rule" id="MF_01300"/>
    </source>
</evidence>
<accession>A0A370HGI6</accession>
<feature type="transmembrane region" description="Helical" evidence="9">
    <location>
        <begin position="163"/>
        <end position="182"/>
    </location>
</feature>
<evidence type="ECO:0000313" key="10">
    <source>
        <dbReference type="EMBL" id="RDI56736.1"/>
    </source>
</evidence>
<evidence type="ECO:0000256" key="5">
    <source>
        <dbReference type="ARBA" id="ARBA00022692"/>
    </source>
</evidence>
<dbReference type="NCBIfam" id="NF002461">
    <property type="entry name" value="PRK01663.1"/>
    <property type="match status" value="1"/>
</dbReference>
<dbReference type="InterPro" id="IPR036458">
    <property type="entry name" value="Na:dicarbo_symporter_sf"/>
</dbReference>
<dbReference type="Pfam" id="PF00375">
    <property type="entry name" value="SDF"/>
    <property type="match status" value="1"/>
</dbReference>
<dbReference type="EMBL" id="QQBB01000008">
    <property type="protein sequence ID" value="RDI56736.1"/>
    <property type="molecule type" value="Genomic_DNA"/>
</dbReference>
<feature type="transmembrane region" description="Helical" evidence="9">
    <location>
        <begin position="364"/>
        <end position="388"/>
    </location>
</feature>
<dbReference type="RefSeq" id="WP_114771698.1">
    <property type="nucleotide sequence ID" value="NZ_QQBB01000008.1"/>
</dbReference>
<feature type="transmembrane region" description="Helical" evidence="9">
    <location>
        <begin position="21"/>
        <end position="41"/>
    </location>
</feature>
<protein>
    <recommendedName>
        <fullName evidence="9">C4-dicarboxylate transport protein</fullName>
    </recommendedName>
</protein>
<dbReference type="InterPro" id="IPR001991">
    <property type="entry name" value="Na-dicarboxylate_symporter"/>
</dbReference>
<dbReference type="GO" id="GO:0015138">
    <property type="term" value="F:fumarate transmembrane transporter activity"/>
    <property type="evidence" value="ECO:0007669"/>
    <property type="project" value="TreeGrafter"/>
</dbReference>
<feature type="transmembrane region" description="Helical" evidence="9">
    <location>
        <begin position="194"/>
        <end position="221"/>
    </location>
</feature>
<feature type="transmembrane region" description="Helical" evidence="9">
    <location>
        <begin position="332"/>
        <end position="352"/>
    </location>
</feature>
<evidence type="ECO:0000256" key="2">
    <source>
        <dbReference type="ARBA" id="ARBA00006148"/>
    </source>
</evidence>
<dbReference type="OrthoDB" id="9766690at2"/>
<gene>
    <name evidence="9" type="primary">dctA</name>
    <name evidence="10" type="ORF">DES45_10884</name>
</gene>
<sequence>MTSITVSDRARPIPRRKPWYKVLYVQVLIAIFLGIIVGWLFPDFAKNDWIKALGDGFIKLIKMVITPIIFCTVVSGISHIQDARKVGRVGIKALVYFEVVSTFALIIGLLVGNIVRPGAGFTGTPDPNAVAGYAKQAAEQKPVDFILHIIPDSVVGAFAQGDILQVLLFAILFGFALLALGERANTLRNLIDDTAHAVFGVIAIVMKAAPIGAFGAMAYTIGRYGPQALGNLLGLIATFYATAALFVFVVLGLIARMAGFSIFKFIGYIKDELLIVLGTSSSESALPQLMEKLERLGCSKSVVGLVVPTGYSFNLDGTNIYMTLATLFIAQALHIDLTFGQQITILLVALLTSKGASGVTGAGFITLAATLAVVNPALVPGMAIVLGIDKFMSEVRALTNITGNGVATVVVSWWEGELDREKLQAGLNQEIDPSDMETAVTTD</sequence>
<keyword evidence="3 9" id="KW-0813">Transport</keyword>
<dbReference type="PROSITE" id="PS00714">
    <property type="entry name" value="NA_DICARBOXYL_SYMP_2"/>
    <property type="match status" value="1"/>
</dbReference>
<dbReference type="PRINTS" id="PR00173">
    <property type="entry name" value="EDTRNSPORT"/>
</dbReference>
<comment type="similarity">
    <text evidence="2 9">Belongs to the dicarboxylate/amino acid:cation symporter (DAACS) (TC 2.A.23) family.</text>
</comment>
<organism evidence="10 11">
    <name type="scientific">Microvirga subterranea</name>
    <dbReference type="NCBI Taxonomy" id="186651"/>
    <lineage>
        <taxon>Bacteria</taxon>
        <taxon>Pseudomonadati</taxon>
        <taxon>Pseudomonadota</taxon>
        <taxon>Alphaproteobacteria</taxon>
        <taxon>Hyphomicrobiales</taxon>
        <taxon>Methylobacteriaceae</taxon>
        <taxon>Microvirga</taxon>
    </lineage>
</organism>
<dbReference type="PANTHER" id="PTHR42865:SF1">
    <property type="entry name" value="AEROBIC C4-DICARBOXYLATE TRANSPORT PROTEIN"/>
    <property type="match status" value="1"/>
</dbReference>
<dbReference type="Proteomes" id="UP000254925">
    <property type="component" value="Unassembled WGS sequence"/>
</dbReference>
<feature type="transmembrane region" description="Helical" evidence="9">
    <location>
        <begin position="93"/>
        <end position="115"/>
    </location>
</feature>
<evidence type="ECO:0000256" key="7">
    <source>
        <dbReference type="ARBA" id="ARBA00022989"/>
    </source>
</evidence>
<comment type="subcellular location">
    <subcellularLocation>
        <location evidence="1">Cell inner membrane</location>
        <topology evidence="1">Multi-pass membrane protein</topology>
    </subcellularLocation>
    <subcellularLocation>
        <location evidence="9">Cell membrane</location>
        <topology evidence="9">Multi-pass membrane protein</topology>
    </subcellularLocation>
</comment>